<name>D7FYK1_ECTSI</name>
<dbReference type="AlphaFoldDB" id="D7FYK1"/>
<gene>
    <name evidence="1" type="ORF">Esi_0346_0010</name>
</gene>
<organism evidence="1 2">
    <name type="scientific">Ectocarpus siliculosus</name>
    <name type="common">Brown alga</name>
    <name type="synonym">Conferva siliculosa</name>
    <dbReference type="NCBI Taxonomy" id="2880"/>
    <lineage>
        <taxon>Eukaryota</taxon>
        <taxon>Sar</taxon>
        <taxon>Stramenopiles</taxon>
        <taxon>Ochrophyta</taxon>
        <taxon>PX clade</taxon>
        <taxon>Phaeophyceae</taxon>
        <taxon>Ectocarpales</taxon>
        <taxon>Ectocarpaceae</taxon>
        <taxon>Ectocarpus</taxon>
    </lineage>
</organism>
<keyword evidence="2" id="KW-1185">Reference proteome</keyword>
<proteinExistence type="predicted"/>
<dbReference type="EMBL" id="FN648538">
    <property type="protein sequence ID" value="CBJ32543.1"/>
    <property type="molecule type" value="Genomic_DNA"/>
</dbReference>
<reference evidence="1 2" key="1">
    <citation type="journal article" date="2010" name="Nature">
        <title>The Ectocarpus genome and the independent evolution of multicellularity in brown algae.</title>
        <authorList>
            <person name="Cock J.M."/>
            <person name="Sterck L."/>
            <person name="Rouze P."/>
            <person name="Scornet D."/>
            <person name="Allen A.E."/>
            <person name="Amoutzias G."/>
            <person name="Anthouard V."/>
            <person name="Artiguenave F."/>
            <person name="Aury J.M."/>
            <person name="Badger J.H."/>
            <person name="Beszteri B."/>
            <person name="Billiau K."/>
            <person name="Bonnet E."/>
            <person name="Bothwell J.H."/>
            <person name="Bowler C."/>
            <person name="Boyen C."/>
            <person name="Brownlee C."/>
            <person name="Carrano C.J."/>
            <person name="Charrier B."/>
            <person name="Cho G.Y."/>
            <person name="Coelho S.M."/>
            <person name="Collen J."/>
            <person name="Corre E."/>
            <person name="Da Silva C."/>
            <person name="Delage L."/>
            <person name="Delaroque N."/>
            <person name="Dittami S.M."/>
            <person name="Doulbeau S."/>
            <person name="Elias M."/>
            <person name="Farnham G."/>
            <person name="Gachon C.M."/>
            <person name="Gschloessl B."/>
            <person name="Heesch S."/>
            <person name="Jabbari K."/>
            <person name="Jubin C."/>
            <person name="Kawai H."/>
            <person name="Kimura K."/>
            <person name="Kloareg B."/>
            <person name="Kupper F.C."/>
            <person name="Lang D."/>
            <person name="Le Bail A."/>
            <person name="Leblanc C."/>
            <person name="Lerouge P."/>
            <person name="Lohr M."/>
            <person name="Lopez P.J."/>
            <person name="Martens C."/>
            <person name="Maumus F."/>
            <person name="Michel G."/>
            <person name="Miranda-Saavedra D."/>
            <person name="Morales J."/>
            <person name="Moreau H."/>
            <person name="Motomura T."/>
            <person name="Nagasato C."/>
            <person name="Napoli C.A."/>
            <person name="Nelson D.R."/>
            <person name="Nyvall-Collen P."/>
            <person name="Peters A.F."/>
            <person name="Pommier C."/>
            <person name="Potin P."/>
            <person name="Poulain J."/>
            <person name="Quesneville H."/>
            <person name="Read B."/>
            <person name="Rensing S.A."/>
            <person name="Ritter A."/>
            <person name="Rousvoal S."/>
            <person name="Samanta M."/>
            <person name="Samson G."/>
            <person name="Schroeder D.C."/>
            <person name="Segurens B."/>
            <person name="Strittmatter M."/>
            <person name="Tonon T."/>
            <person name="Tregear J.W."/>
            <person name="Valentin K."/>
            <person name="von Dassow P."/>
            <person name="Yamagishi T."/>
            <person name="Van de Peer Y."/>
            <person name="Wincker P."/>
        </authorList>
    </citation>
    <scope>NUCLEOTIDE SEQUENCE [LARGE SCALE GENOMIC DNA]</scope>
    <source>
        <strain evidence="2">Ec32 / CCAP1310/4</strain>
    </source>
</reference>
<protein>
    <submittedName>
        <fullName evidence="1">Uncharacterized protein</fullName>
    </submittedName>
</protein>
<evidence type="ECO:0000313" key="1">
    <source>
        <dbReference type="EMBL" id="CBJ32543.1"/>
    </source>
</evidence>
<dbReference type="EMBL" id="FN649740">
    <property type="protein sequence ID" value="CBJ32543.1"/>
    <property type="molecule type" value="Genomic_DNA"/>
</dbReference>
<dbReference type="InParanoid" id="D7FYK1"/>
<accession>D7FYK1</accession>
<sequence length="34" mass="3891">MFDNVERVQVADGWISMRLREDDGALGDVLLEKI</sequence>
<dbReference type="Proteomes" id="UP000002630">
    <property type="component" value="Linkage Group LG15"/>
</dbReference>
<evidence type="ECO:0000313" key="2">
    <source>
        <dbReference type="Proteomes" id="UP000002630"/>
    </source>
</evidence>